<accession>A0A328VJT1</accession>
<proteinExistence type="inferred from homology"/>
<comment type="subunit">
    <text evidence="5 11">Homodimer.</text>
</comment>
<dbReference type="AlphaFoldDB" id="A0A328VJT1"/>
<comment type="catalytic activity">
    <reaction evidence="9 11">
        <text>6-carboxyhexanoyl-[ACP] + L-alanine + H(+) = (8S)-8-amino-7-oxononanoate + holo-[ACP] + CO2</text>
        <dbReference type="Rhea" id="RHEA:42288"/>
        <dbReference type="Rhea" id="RHEA-COMP:9685"/>
        <dbReference type="Rhea" id="RHEA-COMP:9955"/>
        <dbReference type="ChEBI" id="CHEBI:15378"/>
        <dbReference type="ChEBI" id="CHEBI:16526"/>
        <dbReference type="ChEBI" id="CHEBI:57972"/>
        <dbReference type="ChEBI" id="CHEBI:64479"/>
        <dbReference type="ChEBI" id="CHEBI:78846"/>
        <dbReference type="ChEBI" id="CHEBI:149468"/>
        <dbReference type="EC" id="2.3.1.47"/>
    </reaction>
</comment>
<comment type="caution">
    <text evidence="13">The sequence shown here is derived from an EMBL/GenBank/DDBJ whole genome shotgun (WGS) entry which is preliminary data.</text>
</comment>
<dbReference type="GO" id="GO:0030170">
    <property type="term" value="F:pyridoxal phosphate binding"/>
    <property type="evidence" value="ECO:0007669"/>
    <property type="project" value="InterPro"/>
</dbReference>
<dbReference type="GO" id="GO:0009102">
    <property type="term" value="P:biotin biosynthetic process"/>
    <property type="evidence" value="ECO:0007669"/>
    <property type="project" value="UniProtKB-UniRule"/>
</dbReference>
<comment type="similarity">
    <text evidence="4 11">Belongs to the class-II pyridoxal-phosphate-dependent aminotransferase family. BioF subfamily.</text>
</comment>
<evidence type="ECO:0000313" key="13">
    <source>
        <dbReference type="EMBL" id="RAQ97727.1"/>
    </source>
</evidence>
<dbReference type="InterPro" id="IPR004839">
    <property type="entry name" value="Aminotransferase_I/II_large"/>
</dbReference>
<dbReference type="NCBIfam" id="TIGR00858">
    <property type="entry name" value="bioF"/>
    <property type="match status" value="1"/>
</dbReference>
<dbReference type="Gene3D" id="3.40.640.10">
    <property type="entry name" value="Type I PLP-dependent aspartate aminotransferase-like (Major domain)"/>
    <property type="match status" value="1"/>
</dbReference>
<keyword evidence="14" id="KW-1185">Reference proteome</keyword>
<keyword evidence="8 10" id="KW-0663">Pyridoxal phosphate</keyword>
<sequence>MQEGRPLDFMRARLQALREAQLHRRLRPELGSSEPWLERDGRRLLNLSSNNYLGLATHPALKAAASQASERYGCGSGSSRLIAGSSDLHAELERRLAHFKGSESALLFNSGYVANVGVITALVGPGDLILSDALNHASIIDGCRLSRATCKVYPHNDSDTVARLLAEARSSGQYRTILVVTDSVFSMDGDIAPLGDLIALCRQYGALLLVDEAHATGCLGPGGRGLLAAVACDDEGVIAVGTLSKALGSFGAFVAGPALLTDYLVNVARPFIFTTALPPPVIAASLAALTLLEEQPVLVERLQANAAYLRRGLQALGFNTLTSSTHIVPVLVGDAGLALKMAARLQDYGVLAVAIRPPTVPAGMARIRASVMAVHERSDLDFALEAFERVGHELELLR</sequence>
<evidence type="ECO:0000256" key="4">
    <source>
        <dbReference type="ARBA" id="ARBA00010008"/>
    </source>
</evidence>
<dbReference type="EMBL" id="MCIF01000002">
    <property type="protein sequence ID" value="RAQ97727.1"/>
    <property type="molecule type" value="Genomic_DNA"/>
</dbReference>
<dbReference type="PROSITE" id="PS00599">
    <property type="entry name" value="AA_TRANSFER_CLASS_2"/>
    <property type="match status" value="1"/>
</dbReference>
<evidence type="ECO:0000256" key="7">
    <source>
        <dbReference type="ARBA" id="ARBA00022756"/>
    </source>
</evidence>
<dbReference type="InterPro" id="IPR050087">
    <property type="entry name" value="AON_synthase_class-II"/>
</dbReference>
<dbReference type="InterPro" id="IPR015424">
    <property type="entry name" value="PyrdxlP-dep_Trfase"/>
</dbReference>
<dbReference type="InterPro" id="IPR015421">
    <property type="entry name" value="PyrdxlP-dep_Trfase_major"/>
</dbReference>
<keyword evidence="6 11" id="KW-0808">Transferase</keyword>
<evidence type="ECO:0000256" key="8">
    <source>
        <dbReference type="ARBA" id="ARBA00022898"/>
    </source>
</evidence>
<organism evidence="13 14">
    <name type="scientific">Thermogemmatispora tikiterensis</name>
    <dbReference type="NCBI Taxonomy" id="1825093"/>
    <lineage>
        <taxon>Bacteria</taxon>
        <taxon>Bacillati</taxon>
        <taxon>Chloroflexota</taxon>
        <taxon>Ktedonobacteria</taxon>
        <taxon>Thermogemmatisporales</taxon>
        <taxon>Thermogemmatisporaceae</taxon>
        <taxon>Thermogemmatispora</taxon>
    </lineage>
</organism>
<evidence type="ECO:0000256" key="3">
    <source>
        <dbReference type="ARBA" id="ARBA00004746"/>
    </source>
</evidence>
<dbReference type="GO" id="GO:0008710">
    <property type="term" value="F:8-amino-7-oxononanoate synthase activity"/>
    <property type="evidence" value="ECO:0007669"/>
    <property type="project" value="UniProtKB-UniRule"/>
</dbReference>
<comment type="cofactor">
    <cofactor evidence="1 10 11">
        <name>pyridoxal 5'-phosphate</name>
        <dbReference type="ChEBI" id="CHEBI:597326"/>
    </cofactor>
</comment>
<dbReference type="CDD" id="cd06454">
    <property type="entry name" value="KBL_like"/>
    <property type="match status" value="1"/>
</dbReference>
<dbReference type="PANTHER" id="PTHR13693">
    <property type="entry name" value="CLASS II AMINOTRANSFERASE/8-AMINO-7-OXONONANOATE SYNTHASE"/>
    <property type="match status" value="1"/>
</dbReference>
<dbReference type="PANTHER" id="PTHR13693:SF100">
    <property type="entry name" value="8-AMINO-7-OXONONANOATE SYNTHASE"/>
    <property type="match status" value="1"/>
</dbReference>
<dbReference type="EC" id="2.3.1.47" evidence="11"/>
<feature type="domain" description="Aminotransferase class I/classII large" evidence="12">
    <location>
        <begin position="44"/>
        <end position="387"/>
    </location>
</feature>
<evidence type="ECO:0000313" key="14">
    <source>
        <dbReference type="Proteomes" id="UP000248706"/>
    </source>
</evidence>
<evidence type="ECO:0000259" key="12">
    <source>
        <dbReference type="Pfam" id="PF00155"/>
    </source>
</evidence>
<comment type="pathway">
    <text evidence="3 11">Cofactor biosynthesis; biotin biosynthesis.</text>
</comment>
<name>A0A328VJT1_9CHLR</name>
<comment type="function">
    <text evidence="2 11">Catalyzes the decarboxylative condensation of pimeloyl-[acyl-carrier protein] and L-alanine to produce 8-amino-7-oxononanoate (AON), [acyl-carrier protein], and carbon dioxide.</text>
</comment>
<feature type="modified residue" description="N6-(pyridoxal phosphate)lysine" evidence="10">
    <location>
        <position position="245"/>
    </location>
</feature>
<evidence type="ECO:0000256" key="1">
    <source>
        <dbReference type="ARBA" id="ARBA00001933"/>
    </source>
</evidence>
<dbReference type="OrthoDB" id="9807157at2"/>
<dbReference type="Pfam" id="PF00155">
    <property type="entry name" value="Aminotran_1_2"/>
    <property type="match status" value="1"/>
</dbReference>
<evidence type="ECO:0000256" key="9">
    <source>
        <dbReference type="ARBA" id="ARBA00047715"/>
    </source>
</evidence>
<dbReference type="InterPro" id="IPR015422">
    <property type="entry name" value="PyrdxlP-dep_Trfase_small"/>
</dbReference>
<dbReference type="Proteomes" id="UP000248706">
    <property type="component" value="Unassembled WGS sequence"/>
</dbReference>
<gene>
    <name evidence="13" type="ORF">A4R35_19465</name>
</gene>
<dbReference type="UniPathway" id="UPA00078"/>
<evidence type="ECO:0000256" key="10">
    <source>
        <dbReference type="PIRSR" id="PIRSR604723-51"/>
    </source>
</evidence>
<reference evidence="13 14" key="1">
    <citation type="submission" date="2016-08" db="EMBL/GenBank/DDBJ databases">
        <title>Analysis of Carbohydrate Active Enzymes in Thermogemmatispora T81 Reveals Carbohydrate Degradation Ability.</title>
        <authorList>
            <person name="Tomazini A."/>
            <person name="Lal S."/>
            <person name="Stott M."/>
            <person name="Henrissat B."/>
            <person name="Polikarpov I."/>
            <person name="Sparling R."/>
            <person name="Levin D.B."/>
        </authorList>
    </citation>
    <scope>NUCLEOTIDE SEQUENCE [LARGE SCALE GENOMIC DNA]</scope>
    <source>
        <strain evidence="13 14">T81</strain>
    </source>
</reference>
<evidence type="ECO:0000256" key="6">
    <source>
        <dbReference type="ARBA" id="ARBA00022679"/>
    </source>
</evidence>
<dbReference type="InterPro" id="IPR001917">
    <property type="entry name" value="Aminotrans_II_pyridoxalP_BS"/>
</dbReference>
<evidence type="ECO:0000256" key="11">
    <source>
        <dbReference type="RuleBase" id="RU003693"/>
    </source>
</evidence>
<dbReference type="Gene3D" id="3.90.1150.10">
    <property type="entry name" value="Aspartate Aminotransferase, domain 1"/>
    <property type="match status" value="1"/>
</dbReference>
<keyword evidence="7" id="KW-0093">Biotin biosynthesis</keyword>
<protein>
    <recommendedName>
        <fullName evidence="11">8-amino-7-ketopelargonate synthase</fullName>
        <ecNumber evidence="11">2.3.1.47</ecNumber>
    </recommendedName>
</protein>
<dbReference type="SUPFAM" id="SSF53383">
    <property type="entry name" value="PLP-dependent transferases"/>
    <property type="match status" value="1"/>
</dbReference>
<evidence type="ECO:0000256" key="5">
    <source>
        <dbReference type="ARBA" id="ARBA00011738"/>
    </source>
</evidence>
<dbReference type="InterPro" id="IPR004723">
    <property type="entry name" value="AONS_Archaea/Proteobacteria"/>
</dbReference>
<evidence type="ECO:0000256" key="2">
    <source>
        <dbReference type="ARBA" id="ARBA00002513"/>
    </source>
</evidence>